<dbReference type="STRING" id="36842.SAMN02194393_00235"/>
<dbReference type="InterPro" id="IPR016181">
    <property type="entry name" value="Acyl_CoA_acyltransferase"/>
</dbReference>
<dbReference type="SUPFAM" id="SSF55729">
    <property type="entry name" value="Acyl-CoA N-acyltransferases (Nat)"/>
    <property type="match status" value="1"/>
</dbReference>
<accession>A0A1T5ICS5</accession>
<keyword evidence="3" id="KW-1185">Reference proteome</keyword>
<sequence>MQENNLYSFYFGNNEYVKFRLISQDDSIEELTRLLHKSYKALADMGLKYVASYQDESITLKRINNAYKSYVGIYKNNIVATVSLYNPRPSDVSDWYNNDFVAKIGQFAVLPELQRYGIGSRMMDIIENEVQRINGVRELALDTSETAYHLIDFYKKRGYRYVETINWSMTNYCSVVLSKSL</sequence>
<keyword evidence="2" id="KW-0808">Transferase</keyword>
<dbReference type="PROSITE" id="PS51186">
    <property type="entry name" value="GNAT"/>
    <property type="match status" value="1"/>
</dbReference>
<proteinExistence type="predicted"/>
<protein>
    <submittedName>
        <fullName evidence="2">Acetyltransferases</fullName>
    </submittedName>
</protein>
<dbReference type="CDD" id="cd04301">
    <property type="entry name" value="NAT_SF"/>
    <property type="match status" value="1"/>
</dbReference>
<dbReference type="InterPro" id="IPR000182">
    <property type="entry name" value="GNAT_dom"/>
</dbReference>
<dbReference type="Proteomes" id="UP000190285">
    <property type="component" value="Unassembled WGS sequence"/>
</dbReference>
<organism evidence="2 3">
    <name type="scientific">Maledivibacter halophilus</name>
    <dbReference type="NCBI Taxonomy" id="36842"/>
    <lineage>
        <taxon>Bacteria</taxon>
        <taxon>Bacillati</taxon>
        <taxon>Bacillota</taxon>
        <taxon>Clostridia</taxon>
        <taxon>Peptostreptococcales</taxon>
        <taxon>Caminicellaceae</taxon>
        <taxon>Maledivibacter</taxon>
    </lineage>
</organism>
<feature type="domain" description="N-acetyltransferase" evidence="1">
    <location>
        <begin position="17"/>
        <end position="181"/>
    </location>
</feature>
<evidence type="ECO:0000313" key="3">
    <source>
        <dbReference type="Proteomes" id="UP000190285"/>
    </source>
</evidence>
<evidence type="ECO:0000259" key="1">
    <source>
        <dbReference type="PROSITE" id="PS51186"/>
    </source>
</evidence>
<dbReference type="EMBL" id="FUZT01000001">
    <property type="protein sequence ID" value="SKC36986.1"/>
    <property type="molecule type" value="Genomic_DNA"/>
</dbReference>
<dbReference type="RefSeq" id="WP_079488712.1">
    <property type="nucleotide sequence ID" value="NZ_FUZT01000001.1"/>
</dbReference>
<dbReference type="AlphaFoldDB" id="A0A1T5ICS5"/>
<dbReference type="Pfam" id="PF00583">
    <property type="entry name" value="Acetyltransf_1"/>
    <property type="match status" value="1"/>
</dbReference>
<dbReference type="GO" id="GO:0016747">
    <property type="term" value="F:acyltransferase activity, transferring groups other than amino-acyl groups"/>
    <property type="evidence" value="ECO:0007669"/>
    <property type="project" value="InterPro"/>
</dbReference>
<reference evidence="2 3" key="1">
    <citation type="submission" date="2017-02" db="EMBL/GenBank/DDBJ databases">
        <authorList>
            <person name="Peterson S.W."/>
        </authorList>
    </citation>
    <scope>NUCLEOTIDE SEQUENCE [LARGE SCALE GENOMIC DNA]</scope>
    <source>
        <strain evidence="2 3">M1</strain>
    </source>
</reference>
<name>A0A1T5ICS5_9FIRM</name>
<dbReference type="Gene3D" id="3.40.630.30">
    <property type="match status" value="1"/>
</dbReference>
<dbReference type="OrthoDB" id="1821130at2"/>
<evidence type="ECO:0000313" key="2">
    <source>
        <dbReference type="EMBL" id="SKC36986.1"/>
    </source>
</evidence>
<gene>
    <name evidence="2" type="ORF">SAMN02194393_00235</name>
</gene>